<dbReference type="STRING" id="3916.A0A1S3TDK6"/>
<evidence type="ECO:0000259" key="5">
    <source>
        <dbReference type="PROSITE" id="PS51293"/>
    </source>
</evidence>
<evidence type="ECO:0000313" key="8">
    <source>
        <dbReference type="RefSeq" id="XP_014491845.1"/>
    </source>
</evidence>
<dbReference type="NCBIfam" id="TIGR01557">
    <property type="entry name" value="myb_SHAQKYF"/>
    <property type="match status" value="1"/>
</dbReference>
<dbReference type="InterPro" id="IPR017930">
    <property type="entry name" value="Myb_dom"/>
</dbReference>
<proteinExistence type="predicted"/>
<dbReference type="PANTHER" id="PTHR44042">
    <property type="entry name" value="DUPLICATED HOMEODOMAIN-LIKE SUPERFAMILY PROTEIN-RELATED"/>
    <property type="match status" value="1"/>
</dbReference>
<dbReference type="CDD" id="cd00167">
    <property type="entry name" value="SANT"/>
    <property type="match status" value="1"/>
</dbReference>
<accession>A0A1S3TDK6</accession>
<dbReference type="KEGG" id="vra:106754347"/>
<feature type="domain" description="HTH myb-type" evidence="6">
    <location>
        <begin position="93"/>
        <end position="149"/>
    </location>
</feature>
<protein>
    <submittedName>
        <fullName evidence="8">Uncharacterized protein LOC106754347</fullName>
    </submittedName>
</protein>
<keyword evidence="2" id="KW-0805">Transcription regulation</keyword>
<keyword evidence="3" id="KW-0804">Transcription</keyword>
<feature type="domain" description="SANT" evidence="5">
    <location>
        <begin position="99"/>
        <end position="149"/>
    </location>
</feature>
<dbReference type="SUPFAM" id="SSF46689">
    <property type="entry name" value="Homeodomain-like"/>
    <property type="match status" value="1"/>
</dbReference>
<dbReference type="RefSeq" id="XP_014491845.1">
    <property type="nucleotide sequence ID" value="XM_014636359.1"/>
</dbReference>
<gene>
    <name evidence="8" type="primary">LOC106754347</name>
</gene>
<comment type="subcellular location">
    <subcellularLocation>
        <location evidence="1">Nucleus</location>
    </subcellularLocation>
</comment>
<dbReference type="GO" id="GO:0005634">
    <property type="term" value="C:nucleus"/>
    <property type="evidence" value="ECO:0007669"/>
    <property type="project" value="UniProtKB-SubCell"/>
</dbReference>
<evidence type="ECO:0000259" key="6">
    <source>
        <dbReference type="PROSITE" id="PS51294"/>
    </source>
</evidence>
<dbReference type="PROSITE" id="PS51294">
    <property type="entry name" value="HTH_MYB"/>
    <property type="match status" value="1"/>
</dbReference>
<dbReference type="SMART" id="SM00717">
    <property type="entry name" value="SANT"/>
    <property type="match status" value="1"/>
</dbReference>
<dbReference type="InterPro" id="IPR017884">
    <property type="entry name" value="SANT_dom"/>
</dbReference>
<dbReference type="OrthoDB" id="1434370at2759"/>
<name>A0A1S3TDK6_VIGRR</name>
<dbReference type="AlphaFoldDB" id="A0A1S3TDK6"/>
<sequence length="209" mass="23586">MIENTLNEEEDPLSVGDILGEVYHDLSKLLPSQVPTSVAFAYSHAPTPSNVVSATTNTQLPSPHNIILSNHVASDWVQMSNNSNHLYSDKLKSHHIQYERWTEDEHRLFLLGLIACGEGHWKDISELYIVSKSPSQVASYAQKYKIHQNASTKNKKRKSIHEVSIEPSKHVLPAYMISLDETSFKDDVLNCANHMESYNNSIVVVPHKK</sequence>
<evidence type="ECO:0000256" key="3">
    <source>
        <dbReference type="ARBA" id="ARBA00023163"/>
    </source>
</evidence>
<dbReference type="Proteomes" id="UP000087766">
    <property type="component" value="Unplaced"/>
</dbReference>
<dbReference type="Gene3D" id="1.10.10.60">
    <property type="entry name" value="Homeodomain-like"/>
    <property type="match status" value="1"/>
</dbReference>
<reference evidence="8" key="1">
    <citation type="submission" date="2025-08" db="UniProtKB">
        <authorList>
            <consortium name="RefSeq"/>
        </authorList>
    </citation>
    <scope>IDENTIFICATION</scope>
    <source>
        <tissue evidence="8">Leaf</tissue>
    </source>
</reference>
<dbReference type="GeneID" id="106754347"/>
<evidence type="ECO:0000256" key="1">
    <source>
        <dbReference type="ARBA" id="ARBA00004123"/>
    </source>
</evidence>
<dbReference type="InterPro" id="IPR006447">
    <property type="entry name" value="Myb_dom_plants"/>
</dbReference>
<evidence type="ECO:0000256" key="4">
    <source>
        <dbReference type="ARBA" id="ARBA00023242"/>
    </source>
</evidence>
<dbReference type="InterPro" id="IPR009057">
    <property type="entry name" value="Homeodomain-like_sf"/>
</dbReference>
<organism evidence="7 8">
    <name type="scientific">Vigna radiata var. radiata</name>
    <name type="common">Mung bean</name>
    <name type="synonym">Phaseolus aureus</name>
    <dbReference type="NCBI Taxonomy" id="3916"/>
    <lineage>
        <taxon>Eukaryota</taxon>
        <taxon>Viridiplantae</taxon>
        <taxon>Streptophyta</taxon>
        <taxon>Embryophyta</taxon>
        <taxon>Tracheophyta</taxon>
        <taxon>Spermatophyta</taxon>
        <taxon>Magnoliopsida</taxon>
        <taxon>eudicotyledons</taxon>
        <taxon>Gunneridae</taxon>
        <taxon>Pentapetalae</taxon>
        <taxon>rosids</taxon>
        <taxon>fabids</taxon>
        <taxon>Fabales</taxon>
        <taxon>Fabaceae</taxon>
        <taxon>Papilionoideae</taxon>
        <taxon>50 kb inversion clade</taxon>
        <taxon>NPAAA clade</taxon>
        <taxon>indigoferoid/millettioid clade</taxon>
        <taxon>Phaseoleae</taxon>
        <taxon>Vigna</taxon>
    </lineage>
</organism>
<keyword evidence="7" id="KW-1185">Reference proteome</keyword>
<dbReference type="InterPro" id="IPR001005">
    <property type="entry name" value="SANT/Myb"/>
</dbReference>
<dbReference type="PANTHER" id="PTHR44042:SF15">
    <property type="entry name" value="DUPLICATED HOMEODOMAIN-LIKE SUPERFAMILY PROTEIN"/>
    <property type="match status" value="1"/>
</dbReference>
<dbReference type="Pfam" id="PF00249">
    <property type="entry name" value="Myb_DNA-binding"/>
    <property type="match status" value="1"/>
</dbReference>
<dbReference type="GO" id="GO:0003677">
    <property type="term" value="F:DNA binding"/>
    <property type="evidence" value="ECO:0007669"/>
    <property type="project" value="InterPro"/>
</dbReference>
<keyword evidence="4" id="KW-0539">Nucleus</keyword>
<evidence type="ECO:0000256" key="2">
    <source>
        <dbReference type="ARBA" id="ARBA00023015"/>
    </source>
</evidence>
<evidence type="ECO:0000313" key="7">
    <source>
        <dbReference type="Proteomes" id="UP000087766"/>
    </source>
</evidence>
<dbReference type="PROSITE" id="PS51293">
    <property type="entry name" value="SANT"/>
    <property type="match status" value="1"/>
</dbReference>